<sequence>MTETVSVLERQVIDFLGYQWAPILTNFLHIIVVILGLFGTIQFRPRYVTGYAAWLVVWMTWNVFIICFYLEVGDLSKDSDLVLTFNLSMHRSWWMENGPGCRVTPITPPPSWAPEDHRYISISGCLMDFQFIEVAHSSLQILLAVEFCFKQPGGIPTVAPSDIRGSPTNQKLAQIQRRMVDFFWEGLHWVSQGGDMASSTWPAKPLLSDSSLYRSTSQGVFKSWALFKKKKLKVDLLALVVKEKWQLLNFLIGEAKMAIHLMGFIYACYVVKLISEEEDSFDFIGGFDSYGYQGPQKTSHLQLQPMYM</sequence>
<proteinExistence type="predicted"/>
<protein>
    <submittedName>
        <fullName evidence="1">Uncharacterized protein</fullName>
    </submittedName>
</protein>
<dbReference type="EMBL" id="CM041543">
    <property type="protein sequence ID" value="KAI3364396.1"/>
    <property type="molecule type" value="Genomic_DNA"/>
</dbReference>
<comment type="caution">
    <text evidence="1">The sequence shown here is derived from an EMBL/GenBank/DDBJ whole genome shotgun (WGS) entry which is preliminary data.</text>
</comment>
<gene>
    <name evidence="1" type="ORF">L3Q82_011196</name>
</gene>
<organism evidence="1 2">
    <name type="scientific">Scortum barcoo</name>
    <name type="common">barcoo grunter</name>
    <dbReference type="NCBI Taxonomy" id="214431"/>
    <lineage>
        <taxon>Eukaryota</taxon>
        <taxon>Metazoa</taxon>
        <taxon>Chordata</taxon>
        <taxon>Craniata</taxon>
        <taxon>Vertebrata</taxon>
        <taxon>Euteleostomi</taxon>
        <taxon>Actinopterygii</taxon>
        <taxon>Neopterygii</taxon>
        <taxon>Teleostei</taxon>
        <taxon>Neoteleostei</taxon>
        <taxon>Acanthomorphata</taxon>
        <taxon>Eupercaria</taxon>
        <taxon>Centrarchiformes</taxon>
        <taxon>Terapontoidei</taxon>
        <taxon>Terapontidae</taxon>
        <taxon>Scortum</taxon>
    </lineage>
</organism>
<evidence type="ECO:0000313" key="2">
    <source>
        <dbReference type="Proteomes" id="UP000831701"/>
    </source>
</evidence>
<evidence type="ECO:0000313" key="1">
    <source>
        <dbReference type="EMBL" id="KAI3364396.1"/>
    </source>
</evidence>
<keyword evidence="2" id="KW-1185">Reference proteome</keyword>
<accession>A0ACB8W9H4</accession>
<name>A0ACB8W9H4_9TELE</name>
<dbReference type="Proteomes" id="UP000831701">
    <property type="component" value="Chromosome 13"/>
</dbReference>
<reference evidence="1" key="1">
    <citation type="submission" date="2022-04" db="EMBL/GenBank/DDBJ databases">
        <title>Jade perch genome.</title>
        <authorList>
            <person name="Chao B."/>
        </authorList>
    </citation>
    <scope>NUCLEOTIDE SEQUENCE</scope>
    <source>
        <strain evidence="1">CB-2022</strain>
    </source>
</reference>